<evidence type="ECO:0000256" key="1">
    <source>
        <dbReference type="ARBA" id="ARBA00001003"/>
    </source>
</evidence>
<comment type="subcellular location">
    <subcellularLocation>
        <location evidence="2">Golgi apparatus</location>
        <location evidence="2">trans-Golgi network membrane</location>
        <topology evidence="2">Single-pass type I membrane protein</topology>
    </subcellularLocation>
</comment>
<keyword evidence="16" id="KW-1185">Reference proteome</keyword>
<comment type="catalytic activity">
    <reaction evidence="1">
        <text>Preferential release of a C-terminal arginine or lysine residue.</text>
        <dbReference type="EC" id="3.4.16.6"/>
    </reaction>
</comment>
<evidence type="ECO:0000256" key="3">
    <source>
        <dbReference type="ARBA" id="ARBA00009431"/>
    </source>
</evidence>
<evidence type="ECO:0000256" key="4">
    <source>
        <dbReference type="ARBA" id="ARBA00022645"/>
    </source>
</evidence>
<feature type="signal peptide" evidence="12">
    <location>
        <begin position="1"/>
        <end position="26"/>
    </location>
</feature>
<evidence type="ECO:0000256" key="13">
    <source>
        <dbReference type="SAM" id="MobiDB-lite"/>
    </source>
</evidence>
<dbReference type="Gene3D" id="3.40.50.1820">
    <property type="entry name" value="alpha/beta hydrolase"/>
    <property type="match status" value="1"/>
</dbReference>
<dbReference type="AlphaFoldDB" id="A0A9P3H8R1"/>
<keyword evidence="9" id="KW-0333">Golgi apparatus</keyword>
<dbReference type="GO" id="GO:0006915">
    <property type="term" value="P:apoptotic process"/>
    <property type="evidence" value="ECO:0007669"/>
    <property type="project" value="UniProtKB-KW"/>
</dbReference>
<keyword evidence="8 14" id="KW-1133">Transmembrane helix</keyword>
<evidence type="ECO:0000256" key="7">
    <source>
        <dbReference type="ARBA" id="ARBA00022729"/>
    </source>
</evidence>
<dbReference type="InterPro" id="IPR029058">
    <property type="entry name" value="AB_hydrolase_fold"/>
</dbReference>
<dbReference type="PRINTS" id="PR00724">
    <property type="entry name" value="CRBOXYPTASEC"/>
</dbReference>
<dbReference type="Pfam" id="PF00450">
    <property type="entry name" value="Peptidase_S10"/>
    <property type="match status" value="1"/>
</dbReference>
<dbReference type="PANTHER" id="PTHR11802:SF190">
    <property type="entry name" value="PHEROMONE-PROCESSING CARBOXYPEPTIDASE KEX1"/>
    <property type="match status" value="1"/>
</dbReference>
<dbReference type="Proteomes" id="UP000827284">
    <property type="component" value="Unassembled WGS sequence"/>
</dbReference>
<name>A0A9P3H8R1_9FUNG</name>
<keyword evidence="12" id="KW-0645">Protease</keyword>
<dbReference type="GO" id="GO:0005802">
    <property type="term" value="C:trans-Golgi network"/>
    <property type="evidence" value="ECO:0007669"/>
    <property type="project" value="TreeGrafter"/>
</dbReference>
<sequence>MRASSMAWLTIVAIGQILMSINYVQAQTQEDYIVKDLPGLSPADSENLKQYAGHMALDEGKLSNLFFWLVTKKRDQKSGKLIIWLNGGPGCSSADGYFLESGPLRFVDQTLTINKGGWHEFANVVFLDQPVGTGLSFTKDQLLGSMEEITNHFLAFLREFFKIFPDLAQDDLYLAGESYAGTYIPYFAKGILDHNENLPEGHHAYNMQGMAIGNGWIDPLHQYTSFIPFVQKYGIGTPDLISDLTHQQDRCLDDIRLQDLISQNKCEDLVSIILRSSITGNETNPMCINEYDIRRKEVYPGCGTLWPYELPQMKEYLNRQDVRRALNAIRAPDPWGECSRRVSDALRFDDSTPAISLLPGILEKTKILLFSGQQDLICNHIGTEFMISNMTWQGAQGFVDSPTHKWTVEDIPAGEWIEDRNLTYVLVFNSSHMVPYDVPLVALDMMNRFMGLDPRLQNFKSHLDTDTDSDTSDTLPPGGEKIDIDQPGGSHSSNGSALLLLVLVAIGCAVFVMLRRRNRQKKLGGEHTGVQWFPLSNSNNDSRSRGQPISTDELDELVVESGIHDSDEDNFGDDDDDEDHRRHSGERY</sequence>
<dbReference type="InterPro" id="IPR033124">
    <property type="entry name" value="Ser_caboxypep_his_AS"/>
</dbReference>
<protein>
    <recommendedName>
        <fullName evidence="12">Carboxypeptidase</fullName>
        <ecNumber evidence="12">3.4.16.-</ecNumber>
    </recommendedName>
</protein>
<evidence type="ECO:0000313" key="15">
    <source>
        <dbReference type="EMBL" id="GJJ72224.1"/>
    </source>
</evidence>
<dbReference type="EMBL" id="BQFW01000006">
    <property type="protein sequence ID" value="GJJ72224.1"/>
    <property type="molecule type" value="Genomic_DNA"/>
</dbReference>
<evidence type="ECO:0000256" key="2">
    <source>
        <dbReference type="ARBA" id="ARBA00004393"/>
    </source>
</evidence>
<feature type="compositionally biased region" description="Acidic residues" evidence="13">
    <location>
        <begin position="566"/>
        <end position="578"/>
    </location>
</feature>
<proteinExistence type="inferred from homology"/>
<evidence type="ECO:0000256" key="12">
    <source>
        <dbReference type="RuleBase" id="RU361156"/>
    </source>
</evidence>
<feature type="region of interest" description="Disordered" evidence="13">
    <location>
        <begin position="529"/>
        <end position="588"/>
    </location>
</feature>
<organism evidence="15 16">
    <name type="scientific">Entomortierella parvispora</name>
    <dbReference type="NCBI Taxonomy" id="205924"/>
    <lineage>
        <taxon>Eukaryota</taxon>
        <taxon>Fungi</taxon>
        <taxon>Fungi incertae sedis</taxon>
        <taxon>Mucoromycota</taxon>
        <taxon>Mortierellomycotina</taxon>
        <taxon>Mortierellomycetes</taxon>
        <taxon>Mortierellales</taxon>
        <taxon>Mortierellaceae</taxon>
        <taxon>Entomortierella</taxon>
    </lineage>
</organism>
<feature type="compositionally biased region" description="Polar residues" evidence="13">
    <location>
        <begin position="534"/>
        <end position="550"/>
    </location>
</feature>
<dbReference type="EC" id="3.4.16.-" evidence="12"/>
<keyword evidence="7 12" id="KW-0732">Signal</keyword>
<reference evidence="15" key="1">
    <citation type="submission" date="2021-11" db="EMBL/GenBank/DDBJ databases">
        <authorList>
            <person name="Herlambang A."/>
            <person name="Guo Y."/>
            <person name="Takashima Y."/>
            <person name="Nishizawa T."/>
        </authorList>
    </citation>
    <scope>NUCLEOTIDE SEQUENCE</scope>
    <source>
        <strain evidence="15">E1425</strain>
    </source>
</reference>
<feature type="region of interest" description="Disordered" evidence="13">
    <location>
        <begin position="461"/>
        <end position="489"/>
    </location>
</feature>
<dbReference type="GO" id="GO:0004185">
    <property type="term" value="F:serine-type carboxypeptidase activity"/>
    <property type="evidence" value="ECO:0007669"/>
    <property type="project" value="UniProtKB-UniRule"/>
</dbReference>
<evidence type="ECO:0000256" key="11">
    <source>
        <dbReference type="ARBA" id="ARBA00023180"/>
    </source>
</evidence>
<evidence type="ECO:0000313" key="16">
    <source>
        <dbReference type="Proteomes" id="UP000827284"/>
    </source>
</evidence>
<keyword evidence="6" id="KW-0053">Apoptosis</keyword>
<feature type="compositionally biased region" description="Basic and acidic residues" evidence="13">
    <location>
        <begin position="579"/>
        <end position="588"/>
    </location>
</feature>
<dbReference type="PROSITE" id="PS00560">
    <property type="entry name" value="CARBOXYPEPT_SER_HIS"/>
    <property type="match status" value="1"/>
</dbReference>
<evidence type="ECO:0000256" key="9">
    <source>
        <dbReference type="ARBA" id="ARBA00023034"/>
    </source>
</evidence>
<reference evidence="15" key="2">
    <citation type="journal article" date="2022" name="Microbiol. Resour. Announc.">
        <title>Whole-Genome Sequence of Entomortierella parvispora E1425, a Mucoromycotan Fungus Associated with Burkholderiaceae-Related Endosymbiotic Bacteria.</title>
        <authorList>
            <person name="Herlambang A."/>
            <person name="Guo Y."/>
            <person name="Takashima Y."/>
            <person name="Narisawa K."/>
            <person name="Ohta H."/>
            <person name="Nishizawa T."/>
        </authorList>
    </citation>
    <scope>NUCLEOTIDE SEQUENCE</scope>
    <source>
        <strain evidence="15">E1425</strain>
    </source>
</reference>
<dbReference type="PANTHER" id="PTHR11802">
    <property type="entry name" value="SERINE PROTEASE FAMILY S10 SERINE CARBOXYPEPTIDASE"/>
    <property type="match status" value="1"/>
</dbReference>
<feature type="chain" id="PRO_5040542855" description="Carboxypeptidase" evidence="12">
    <location>
        <begin position="27"/>
        <end position="588"/>
    </location>
</feature>
<comment type="caution">
    <text evidence="15">The sequence shown here is derived from an EMBL/GenBank/DDBJ whole genome shotgun (WGS) entry which is preliminary data.</text>
</comment>
<evidence type="ECO:0000256" key="6">
    <source>
        <dbReference type="ARBA" id="ARBA00022703"/>
    </source>
</evidence>
<comment type="similarity">
    <text evidence="3 12">Belongs to the peptidase S10 family.</text>
</comment>
<keyword evidence="5 14" id="KW-0812">Transmembrane</keyword>
<feature type="transmembrane region" description="Helical" evidence="14">
    <location>
        <begin position="495"/>
        <end position="514"/>
    </location>
</feature>
<evidence type="ECO:0000256" key="14">
    <source>
        <dbReference type="SAM" id="Phobius"/>
    </source>
</evidence>
<dbReference type="GO" id="GO:0006508">
    <property type="term" value="P:proteolysis"/>
    <property type="evidence" value="ECO:0007669"/>
    <property type="project" value="UniProtKB-KW"/>
</dbReference>
<keyword evidence="4 12" id="KW-0121">Carboxypeptidase</keyword>
<gene>
    <name evidence="15" type="ORF">EMPS_04581</name>
</gene>
<keyword evidence="10 14" id="KW-0472">Membrane</keyword>
<dbReference type="InterPro" id="IPR001563">
    <property type="entry name" value="Peptidase_S10"/>
</dbReference>
<keyword evidence="12" id="KW-0378">Hydrolase</keyword>
<evidence type="ECO:0000256" key="8">
    <source>
        <dbReference type="ARBA" id="ARBA00022989"/>
    </source>
</evidence>
<dbReference type="SUPFAM" id="SSF53474">
    <property type="entry name" value="alpha/beta-Hydrolases"/>
    <property type="match status" value="1"/>
</dbReference>
<dbReference type="PROSITE" id="PS00131">
    <property type="entry name" value="CARBOXYPEPT_SER_SER"/>
    <property type="match status" value="1"/>
</dbReference>
<accession>A0A9P3H8R1</accession>
<dbReference type="InterPro" id="IPR018202">
    <property type="entry name" value="Ser_caboxypep_ser_AS"/>
</dbReference>
<keyword evidence="11" id="KW-0325">Glycoprotein</keyword>
<evidence type="ECO:0000256" key="5">
    <source>
        <dbReference type="ARBA" id="ARBA00022692"/>
    </source>
</evidence>
<dbReference type="OrthoDB" id="443318at2759"/>
<evidence type="ECO:0000256" key="10">
    <source>
        <dbReference type="ARBA" id="ARBA00023136"/>
    </source>
</evidence>